<dbReference type="NCBIfam" id="NF008049">
    <property type="entry name" value="PRK10782.1"/>
    <property type="match status" value="1"/>
</dbReference>
<dbReference type="GO" id="GO:0005886">
    <property type="term" value="C:plasma membrane"/>
    <property type="evidence" value="ECO:0007669"/>
    <property type="project" value="UniProtKB-SubCell"/>
</dbReference>
<dbReference type="Proteomes" id="UP000078142">
    <property type="component" value="Chromosome"/>
</dbReference>
<evidence type="ECO:0000256" key="5">
    <source>
        <dbReference type="ARBA" id="ARBA00022692"/>
    </source>
</evidence>
<keyword evidence="5 8" id="KW-0812">Transmembrane</keyword>
<evidence type="ECO:0000256" key="3">
    <source>
        <dbReference type="ARBA" id="ARBA00022448"/>
    </source>
</evidence>
<dbReference type="Gene3D" id="1.10.3720.10">
    <property type="entry name" value="MetI-like"/>
    <property type="match status" value="1"/>
</dbReference>
<dbReference type="InterPro" id="IPR051322">
    <property type="entry name" value="AA_ABC_Transporter_Permease"/>
</dbReference>
<evidence type="ECO:0000313" key="10">
    <source>
        <dbReference type="EMBL" id="ANH95881.1"/>
    </source>
</evidence>
<dbReference type="PANTHER" id="PTHR30450:SF1">
    <property type="entry name" value="D-METHIONINE TRANSPORT SYSTEM PERMEASE PROTEIN METI-RELATED"/>
    <property type="match status" value="1"/>
</dbReference>
<dbReference type="FunFam" id="1.10.3720.10:FF:000002">
    <property type="entry name" value="D-methionine ABC transporter permease MetI"/>
    <property type="match status" value="1"/>
</dbReference>
<dbReference type="PROSITE" id="PS50928">
    <property type="entry name" value="ABC_TM1"/>
    <property type="match status" value="1"/>
</dbReference>
<protein>
    <submittedName>
        <fullName evidence="10">Metal ABC transporter permease</fullName>
    </submittedName>
</protein>
<keyword evidence="6 8" id="KW-1133">Transmembrane helix</keyword>
<evidence type="ECO:0000259" key="9">
    <source>
        <dbReference type="PROSITE" id="PS50928"/>
    </source>
</evidence>
<proteinExistence type="inferred from homology"/>
<feature type="transmembrane region" description="Helical" evidence="8">
    <location>
        <begin position="38"/>
        <end position="61"/>
    </location>
</feature>
<dbReference type="AlphaFoldDB" id="A0AAC9BNE7"/>
<comment type="subcellular location">
    <subcellularLocation>
        <location evidence="1 8">Cell membrane</location>
        <topology evidence="1 8">Multi-pass membrane protein</topology>
    </subcellularLocation>
</comment>
<dbReference type="InterPro" id="IPR000515">
    <property type="entry name" value="MetI-like"/>
</dbReference>
<feature type="domain" description="ABC transmembrane type-1" evidence="9">
    <location>
        <begin position="34"/>
        <end position="228"/>
    </location>
</feature>
<gene>
    <name evidence="10" type="ORF">A8L59_00335</name>
</gene>
<dbReference type="PANTHER" id="PTHR30450">
    <property type="entry name" value="ABC TRANSPORTER PERMEASE"/>
    <property type="match status" value="1"/>
</dbReference>
<name>A0AAC9BNE7_9PSED</name>
<feature type="transmembrane region" description="Helical" evidence="8">
    <location>
        <begin position="73"/>
        <end position="97"/>
    </location>
</feature>
<evidence type="ECO:0000256" key="6">
    <source>
        <dbReference type="ARBA" id="ARBA00022989"/>
    </source>
</evidence>
<dbReference type="Pfam" id="PF00528">
    <property type="entry name" value="BPD_transp_1"/>
    <property type="match status" value="1"/>
</dbReference>
<evidence type="ECO:0000313" key="11">
    <source>
        <dbReference type="Proteomes" id="UP000078142"/>
    </source>
</evidence>
<evidence type="ECO:0000256" key="4">
    <source>
        <dbReference type="ARBA" id="ARBA00022475"/>
    </source>
</evidence>
<dbReference type="InterPro" id="IPR035906">
    <property type="entry name" value="MetI-like_sf"/>
</dbReference>
<evidence type="ECO:0000256" key="2">
    <source>
        <dbReference type="ARBA" id="ARBA00007069"/>
    </source>
</evidence>
<keyword evidence="4" id="KW-1003">Cell membrane</keyword>
<evidence type="ECO:0000256" key="1">
    <source>
        <dbReference type="ARBA" id="ARBA00004651"/>
    </source>
</evidence>
<comment type="similarity">
    <text evidence="2">Belongs to the binding-protein-dependent transport system permease family. CysTW subfamily.</text>
</comment>
<dbReference type="SUPFAM" id="SSF161098">
    <property type="entry name" value="MetI-like"/>
    <property type="match status" value="1"/>
</dbReference>
<accession>A0AAC9BNE7</accession>
<feature type="transmembrane region" description="Helical" evidence="8">
    <location>
        <begin position="209"/>
        <end position="228"/>
    </location>
</feature>
<feature type="transmembrane region" description="Helical" evidence="8">
    <location>
        <begin position="103"/>
        <end position="126"/>
    </location>
</feature>
<reference evidence="10 11" key="1">
    <citation type="submission" date="2016-05" db="EMBL/GenBank/DDBJ databases">
        <authorList>
            <person name="Wang S."/>
            <person name="Zhu B."/>
        </authorList>
    </citation>
    <scope>NUCLEOTIDE SEQUENCE [LARGE SCALE GENOMIC DNA]</scope>
    <source>
        <strain evidence="10 11">CRS05-R5</strain>
    </source>
</reference>
<dbReference type="EMBL" id="CP015852">
    <property type="protein sequence ID" value="ANH95881.1"/>
    <property type="molecule type" value="Genomic_DNA"/>
</dbReference>
<dbReference type="CDD" id="cd06261">
    <property type="entry name" value="TM_PBP2"/>
    <property type="match status" value="1"/>
</dbReference>
<feature type="transmembrane region" description="Helical" evidence="8">
    <location>
        <begin position="166"/>
        <end position="189"/>
    </location>
</feature>
<dbReference type="GO" id="GO:0048473">
    <property type="term" value="P:D-methionine transmembrane transport"/>
    <property type="evidence" value="ECO:0007669"/>
    <property type="project" value="TreeGrafter"/>
</dbReference>
<keyword evidence="7 8" id="KW-0472">Membrane</keyword>
<keyword evidence="3 8" id="KW-0813">Transport</keyword>
<organism evidence="10 11">
    <name type="scientific">Pseudomonas koreensis</name>
    <dbReference type="NCBI Taxonomy" id="198620"/>
    <lineage>
        <taxon>Bacteria</taxon>
        <taxon>Pseudomonadati</taxon>
        <taxon>Pseudomonadota</taxon>
        <taxon>Gammaproteobacteria</taxon>
        <taxon>Pseudomonadales</taxon>
        <taxon>Pseudomonadaceae</taxon>
        <taxon>Pseudomonas</taxon>
    </lineage>
</organism>
<evidence type="ECO:0000256" key="8">
    <source>
        <dbReference type="RuleBase" id="RU363032"/>
    </source>
</evidence>
<sequence>MEMYDAAIKNYDAAVEAIKLFFQNIDWLEIGLATNDTMLMLGGSLLFTVLLGLPLGVLLFLCSPRQLLENRVVYAIMSLAVNILRSLPFIILLIVMIPFTVMITGTSLGVAGAIPPLVVGATPFFARLVETALREVDRGIIEATQSMGATTRQIIMNALLPEARPGIFAAITVTAITLVSYTAMAGVVGAGGLGDLAIRFGYQRFQTDVMIVTVVLLLILVQVLQMVGDRLVVHFSRK</sequence>
<evidence type="ECO:0000256" key="7">
    <source>
        <dbReference type="ARBA" id="ARBA00023136"/>
    </source>
</evidence>